<keyword evidence="1" id="KW-0472">Membrane</keyword>
<name>A0A137NQ15_CONC2</name>
<accession>A0A137NQ15</accession>
<keyword evidence="1" id="KW-1133">Transmembrane helix</keyword>
<evidence type="ECO:0000313" key="2">
    <source>
        <dbReference type="EMBL" id="KXN64838.1"/>
    </source>
</evidence>
<dbReference type="EMBL" id="KQ965130">
    <property type="protein sequence ID" value="KXN64838.1"/>
    <property type="molecule type" value="Genomic_DNA"/>
</dbReference>
<keyword evidence="3" id="KW-1185">Reference proteome</keyword>
<organism evidence="2 3">
    <name type="scientific">Conidiobolus coronatus (strain ATCC 28846 / CBS 209.66 / NRRL 28638)</name>
    <name type="common">Delacroixia coronata</name>
    <dbReference type="NCBI Taxonomy" id="796925"/>
    <lineage>
        <taxon>Eukaryota</taxon>
        <taxon>Fungi</taxon>
        <taxon>Fungi incertae sedis</taxon>
        <taxon>Zoopagomycota</taxon>
        <taxon>Entomophthoromycotina</taxon>
        <taxon>Entomophthoromycetes</taxon>
        <taxon>Entomophthorales</taxon>
        <taxon>Ancylistaceae</taxon>
        <taxon>Conidiobolus</taxon>
    </lineage>
</organism>
<gene>
    <name evidence="2" type="ORF">CONCODRAFT_13832</name>
</gene>
<dbReference type="AlphaFoldDB" id="A0A137NQ15"/>
<feature type="transmembrane region" description="Helical" evidence="1">
    <location>
        <begin position="21"/>
        <end position="40"/>
    </location>
</feature>
<evidence type="ECO:0000313" key="3">
    <source>
        <dbReference type="Proteomes" id="UP000070444"/>
    </source>
</evidence>
<protein>
    <submittedName>
        <fullName evidence="2">Uncharacterized protein</fullName>
    </submittedName>
</protein>
<dbReference type="Proteomes" id="UP000070444">
    <property type="component" value="Unassembled WGS sequence"/>
</dbReference>
<reference evidence="2 3" key="1">
    <citation type="journal article" date="2015" name="Genome Biol. Evol.">
        <title>Phylogenomic analyses indicate that early fungi evolved digesting cell walls of algal ancestors of land plants.</title>
        <authorList>
            <person name="Chang Y."/>
            <person name="Wang S."/>
            <person name="Sekimoto S."/>
            <person name="Aerts A.L."/>
            <person name="Choi C."/>
            <person name="Clum A."/>
            <person name="LaButti K.M."/>
            <person name="Lindquist E.A."/>
            <person name="Yee Ngan C."/>
            <person name="Ohm R.A."/>
            <person name="Salamov A.A."/>
            <person name="Grigoriev I.V."/>
            <person name="Spatafora J.W."/>
            <person name="Berbee M.L."/>
        </authorList>
    </citation>
    <scope>NUCLEOTIDE SEQUENCE [LARGE SCALE GENOMIC DNA]</scope>
    <source>
        <strain evidence="2 3">NRRL 28638</strain>
    </source>
</reference>
<proteinExistence type="predicted"/>
<keyword evidence="1" id="KW-0812">Transmembrane</keyword>
<sequence length="51" mass="5990">MLRQKARIRIKQNQPSFVERFNLVFKCFGYLIHIVGVLTAETVTMTLDIYS</sequence>
<evidence type="ECO:0000256" key="1">
    <source>
        <dbReference type="SAM" id="Phobius"/>
    </source>
</evidence>